<accession>A0A517SXL0</accession>
<evidence type="ECO:0000313" key="2">
    <source>
        <dbReference type="Proteomes" id="UP000315003"/>
    </source>
</evidence>
<proteinExistence type="predicted"/>
<dbReference type="SUPFAM" id="SSF53187">
    <property type="entry name" value="Zn-dependent exopeptidases"/>
    <property type="match status" value="1"/>
</dbReference>
<gene>
    <name evidence="1" type="ORF">SV7mr_32870</name>
</gene>
<keyword evidence="1" id="KW-0378">Hydrolase</keyword>
<name>A0A517SXL0_9BACT</name>
<dbReference type="RefSeq" id="WP_145273939.1">
    <property type="nucleotide sequence ID" value="NZ_CP036272.1"/>
</dbReference>
<protein>
    <submittedName>
        <fullName evidence="1">N-formylglutamate amidohydrolase</fullName>
    </submittedName>
</protein>
<dbReference type="Gene3D" id="3.40.630.40">
    <property type="entry name" value="Zn-dependent exopeptidases"/>
    <property type="match status" value="1"/>
</dbReference>
<dbReference type="Proteomes" id="UP000315003">
    <property type="component" value="Chromosome"/>
</dbReference>
<keyword evidence="2" id="KW-1185">Reference proteome</keyword>
<dbReference type="AlphaFoldDB" id="A0A517SXL0"/>
<reference evidence="1 2" key="1">
    <citation type="submission" date="2019-02" db="EMBL/GenBank/DDBJ databases">
        <title>Deep-cultivation of Planctomycetes and their phenomic and genomic characterization uncovers novel biology.</title>
        <authorList>
            <person name="Wiegand S."/>
            <person name="Jogler M."/>
            <person name="Boedeker C."/>
            <person name="Pinto D."/>
            <person name="Vollmers J."/>
            <person name="Rivas-Marin E."/>
            <person name="Kohn T."/>
            <person name="Peeters S.H."/>
            <person name="Heuer A."/>
            <person name="Rast P."/>
            <person name="Oberbeckmann S."/>
            <person name="Bunk B."/>
            <person name="Jeske O."/>
            <person name="Meyerdierks A."/>
            <person name="Storesund J.E."/>
            <person name="Kallscheuer N."/>
            <person name="Luecker S."/>
            <person name="Lage O.M."/>
            <person name="Pohl T."/>
            <person name="Merkel B.J."/>
            <person name="Hornburger P."/>
            <person name="Mueller R.-W."/>
            <person name="Bruemmer F."/>
            <person name="Labrenz M."/>
            <person name="Spormann A.M."/>
            <person name="Op den Camp H."/>
            <person name="Overmann J."/>
            <person name="Amann R."/>
            <person name="Jetten M.S.M."/>
            <person name="Mascher T."/>
            <person name="Medema M.H."/>
            <person name="Devos D.P."/>
            <person name="Kaster A.-K."/>
            <person name="Ovreas L."/>
            <person name="Rohde M."/>
            <person name="Galperin M.Y."/>
            <person name="Jogler C."/>
        </authorList>
    </citation>
    <scope>NUCLEOTIDE SEQUENCE [LARGE SCALE GENOMIC DNA]</scope>
    <source>
        <strain evidence="1 2">SV_7m_r</strain>
    </source>
</reference>
<dbReference type="OrthoDB" id="9815326at2"/>
<organism evidence="1 2">
    <name type="scientific">Stieleria bergensis</name>
    <dbReference type="NCBI Taxonomy" id="2528025"/>
    <lineage>
        <taxon>Bacteria</taxon>
        <taxon>Pseudomonadati</taxon>
        <taxon>Planctomycetota</taxon>
        <taxon>Planctomycetia</taxon>
        <taxon>Pirellulales</taxon>
        <taxon>Pirellulaceae</taxon>
        <taxon>Stieleria</taxon>
    </lineage>
</organism>
<sequence>MALLISCETAGNQSVDQIEGLNVSEQNPSAGSYQHCRRLCELQQRPGVADCQDGEIAKQLADALSAPLIRHDYPLCLIDVTLPVGHRNLFGVPGCCDLPDPQDGLVPEFHDPLAQDFNALSSVAFGKDVQHGSMHGSQEPVDQTWSPQQQAFLIQSIYQSYRQRLESQLSALIDNDSPVLHLSVRTFPGKRNGEPYRTDVGLLYDTKRALESALCYDWVYECYEETINLKLRRNYPRRGSAESITKAMRRLFGELQYLGVEVWLNQSWAGRDSVRRQEALAALGTSLQAVWQAYYSV</sequence>
<dbReference type="GO" id="GO:0016787">
    <property type="term" value="F:hydrolase activity"/>
    <property type="evidence" value="ECO:0007669"/>
    <property type="project" value="UniProtKB-KW"/>
</dbReference>
<dbReference type="EMBL" id="CP036272">
    <property type="protein sequence ID" value="QDT60761.1"/>
    <property type="molecule type" value="Genomic_DNA"/>
</dbReference>
<evidence type="ECO:0000313" key="1">
    <source>
        <dbReference type="EMBL" id="QDT60761.1"/>
    </source>
</evidence>